<evidence type="ECO:0000313" key="4">
    <source>
        <dbReference type="Proteomes" id="UP000180215"/>
    </source>
</evidence>
<feature type="region of interest" description="Disordered" evidence="1">
    <location>
        <begin position="88"/>
        <end position="126"/>
    </location>
</feature>
<sequence>MFTHIMIGSNNLEQARSFYDATFAALGGQPGEMDARGRLIYSHEGGRLMVTKPIDGKPATAANGGTIGIAAASRDHVLAWHEAGLAHGGTAIESPPTERPNGSFVAYLRDPDGNKLTARTHPGKRQ</sequence>
<evidence type="ECO:0000256" key="1">
    <source>
        <dbReference type="SAM" id="MobiDB-lite"/>
    </source>
</evidence>
<gene>
    <name evidence="3" type="ORF">BK022_02950</name>
</gene>
<organism evidence="3 4">
    <name type="scientific">Methylorubrum extorquens</name>
    <name type="common">Methylobacterium dichloromethanicum</name>
    <name type="synonym">Methylobacterium extorquens</name>
    <dbReference type="NCBI Taxonomy" id="408"/>
    <lineage>
        <taxon>Bacteria</taxon>
        <taxon>Pseudomonadati</taxon>
        <taxon>Pseudomonadota</taxon>
        <taxon>Alphaproteobacteria</taxon>
        <taxon>Hyphomicrobiales</taxon>
        <taxon>Methylobacteriaceae</taxon>
        <taxon>Methylorubrum</taxon>
    </lineage>
</organism>
<dbReference type="InterPro" id="IPR037523">
    <property type="entry name" value="VOC_core"/>
</dbReference>
<dbReference type="Proteomes" id="UP000180215">
    <property type="component" value="Unassembled WGS sequence"/>
</dbReference>
<feature type="domain" description="VOC" evidence="2">
    <location>
        <begin position="1"/>
        <end position="121"/>
    </location>
</feature>
<reference evidence="3 4" key="1">
    <citation type="submission" date="2016-10" db="EMBL/GenBank/DDBJ databases">
        <title>Draft genome sequence of Methylobacterium extorquens CP3, a seed endophyte of Crotalaria pumila with plant growth-promoting and metal tolerance properties.</title>
        <authorList>
            <person name="Sanchez-Lopez A.S."/>
            <person name="Van Hamme J.D."/>
            <person name="Thijs S."/>
            <person name="Mcammond B.M."/>
            <person name="Stevens V."/>
            <person name="Gonzalez-Chavez M.D.C."/>
            <person name="Vangronsveld J."/>
        </authorList>
    </citation>
    <scope>NUCLEOTIDE SEQUENCE [LARGE SCALE GENOMIC DNA]</scope>
    <source>
        <strain evidence="3 4">CP3</strain>
    </source>
</reference>
<accession>A0A1S1P4H5</accession>
<dbReference type="RefSeq" id="WP_082289423.1">
    <property type="nucleotide sequence ID" value="NZ_CP110130.1"/>
</dbReference>
<dbReference type="Pfam" id="PF00903">
    <property type="entry name" value="Glyoxalase"/>
    <property type="match status" value="1"/>
</dbReference>
<evidence type="ECO:0000259" key="2">
    <source>
        <dbReference type="PROSITE" id="PS51819"/>
    </source>
</evidence>
<evidence type="ECO:0000313" key="3">
    <source>
        <dbReference type="EMBL" id="OHV17863.1"/>
    </source>
</evidence>
<name>A0A1S1P4H5_METEX</name>
<dbReference type="SUPFAM" id="SSF54593">
    <property type="entry name" value="Glyoxalase/Bleomycin resistance protein/Dihydroxybiphenyl dioxygenase"/>
    <property type="match status" value="1"/>
</dbReference>
<dbReference type="InterPro" id="IPR029068">
    <property type="entry name" value="Glyas_Bleomycin-R_OHBP_Dase"/>
</dbReference>
<dbReference type="AlphaFoldDB" id="A0A1S1P4H5"/>
<proteinExistence type="predicted"/>
<dbReference type="PANTHER" id="PTHR35006:SF1">
    <property type="entry name" value="BLL2941 PROTEIN"/>
    <property type="match status" value="1"/>
</dbReference>
<dbReference type="Gene3D" id="3.10.180.10">
    <property type="entry name" value="2,3-Dihydroxybiphenyl 1,2-Dioxygenase, domain 1"/>
    <property type="match status" value="1"/>
</dbReference>
<dbReference type="PANTHER" id="PTHR35006">
    <property type="entry name" value="GLYOXALASE FAMILY PROTEIN (AFU_ORTHOLOGUE AFUA_5G14830)"/>
    <property type="match status" value="1"/>
</dbReference>
<dbReference type="EMBL" id="MNAO01000017">
    <property type="protein sequence ID" value="OHV17863.1"/>
    <property type="molecule type" value="Genomic_DNA"/>
</dbReference>
<protein>
    <submittedName>
        <fullName evidence="3">Glyoxalase</fullName>
    </submittedName>
</protein>
<dbReference type="PROSITE" id="PS51819">
    <property type="entry name" value="VOC"/>
    <property type="match status" value="1"/>
</dbReference>
<comment type="caution">
    <text evidence="3">The sequence shown here is derived from an EMBL/GenBank/DDBJ whole genome shotgun (WGS) entry which is preliminary data.</text>
</comment>
<dbReference type="CDD" id="cd07262">
    <property type="entry name" value="VOC_like"/>
    <property type="match status" value="1"/>
</dbReference>
<dbReference type="InterPro" id="IPR004360">
    <property type="entry name" value="Glyas_Fos-R_dOase_dom"/>
</dbReference>